<dbReference type="AlphaFoldDB" id="R7UF42"/>
<keyword evidence="4" id="KW-1185">Reference proteome</keyword>
<reference evidence="4" key="1">
    <citation type="submission" date="2012-12" db="EMBL/GenBank/DDBJ databases">
        <authorList>
            <person name="Hellsten U."/>
            <person name="Grimwood J."/>
            <person name="Chapman J.A."/>
            <person name="Shapiro H."/>
            <person name="Aerts A."/>
            <person name="Otillar R.P."/>
            <person name="Terry A.Y."/>
            <person name="Boore J.L."/>
            <person name="Simakov O."/>
            <person name="Marletaz F."/>
            <person name="Cho S.-J."/>
            <person name="Edsinger-Gonzales E."/>
            <person name="Havlak P."/>
            <person name="Kuo D.-H."/>
            <person name="Larsson T."/>
            <person name="Lv J."/>
            <person name="Arendt D."/>
            <person name="Savage R."/>
            <person name="Osoegawa K."/>
            <person name="de Jong P."/>
            <person name="Lindberg D.R."/>
            <person name="Seaver E.C."/>
            <person name="Weisblat D.A."/>
            <person name="Putnam N.H."/>
            <person name="Grigoriev I.V."/>
            <person name="Rokhsar D.S."/>
        </authorList>
    </citation>
    <scope>NUCLEOTIDE SEQUENCE</scope>
    <source>
        <strain evidence="4">I ESC-2004</strain>
    </source>
</reference>
<reference evidence="3" key="3">
    <citation type="submission" date="2015-06" db="UniProtKB">
        <authorList>
            <consortium name="EnsemblMetazoa"/>
        </authorList>
    </citation>
    <scope>IDENTIFICATION</scope>
</reference>
<gene>
    <name evidence="2" type="ORF">CAPTEDRAFT_214647</name>
</gene>
<keyword evidence="1" id="KW-0732">Signal</keyword>
<evidence type="ECO:0000313" key="3">
    <source>
        <dbReference type="EnsemblMetazoa" id="CapteP214647"/>
    </source>
</evidence>
<organism evidence="2">
    <name type="scientific">Capitella teleta</name>
    <name type="common">Polychaete worm</name>
    <dbReference type="NCBI Taxonomy" id="283909"/>
    <lineage>
        <taxon>Eukaryota</taxon>
        <taxon>Metazoa</taxon>
        <taxon>Spiralia</taxon>
        <taxon>Lophotrochozoa</taxon>
        <taxon>Annelida</taxon>
        <taxon>Polychaeta</taxon>
        <taxon>Sedentaria</taxon>
        <taxon>Scolecida</taxon>
        <taxon>Capitellidae</taxon>
        <taxon>Capitella</taxon>
    </lineage>
</organism>
<dbReference type="HOGENOM" id="CLU_1099382_0_0_1"/>
<evidence type="ECO:0000256" key="1">
    <source>
        <dbReference type="SAM" id="SignalP"/>
    </source>
</evidence>
<reference evidence="2 4" key="2">
    <citation type="journal article" date="2013" name="Nature">
        <title>Insights into bilaterian evolution from three spiralian genomes.</title>
        <authorList>
            <person name="Simakov O."/>
            <person name="Marletaz F."/>
            <person name="Cho S.J."/>
            <person name="Edsinger-Gonzales E."/>
            <person name="Havlak P."/>
            <person name="Hellsten U."/>
            <person name="Kuo D.H."/>
            <person name="Larsson T."/>
            <person name="Lv J."/>
            <person name="Arendt D."/>
            <person name="Savage R."/>
            <person name="Osoegawa K."/>
            <person name="de Jong P."/>
            <person name="Grimwood J."/>
            <person name="Chapman J.A."/>
            <person name="Shapiro H."/>
            <person name="Aerts A."/>
            <person name="Otillar R.P."/>
            <person name="Terry A.Y."/>
            <person name="Boore J.L."/>
            <person name="Grigoriev I.V."/>
            <person name="Lindberg D.R."/>
            <person name="Seaver E.C."/>
            <person name="Weisblat D.A."/>
            <person name="Putnam N.H."/>
            <person name="Rokhsar D.S."/>
        </authorList>
    </citation>
    <scope>NUCLEOTIDE SEQUENCE</scope>
    <source>
        <strain evidence="2 4">I ESC-2004</strain>
    </source>
</reference>
<accession>R7UF42</accession>
<evidence type="ECO:0000313" key="4">
    <source>
        <dbReference type="Proteomes" id="UP000014760"/>
    </source>
</evidence>
<dbReference type="EnsemblMetazoa" id="CapteT214647">
    <property type="protein sequence ID" value="CapteP214647"/>
    <property type="gene ID" value="CapteG214647"/>
</dbReference>
<feature type="signal peptide" evidence="1">
    <location>
        <begin position="1"/>
        <end position="18"/>
    </location>
</feature>
<dbReference type="Proteomes" id="UP000014760">
    <property type="component" value="Unassembled WGS sequence"/>
</dbReference>
<dbReference type="EMBL" id="AMQN01001349">
    <property type="status" value="NOT_ANNOTATED_CDS"/>
    <property type="molecule type" value="Genomic_DNA"/>
</dbReference>
<dbReference type="EMBL" id="KB301771">
    <property type="protein sequence ID" value="ELU05144.1"/>
    <property type="molecule type" value="Genomic_DNA"/>
</dbReference>
<protein>
    <submittedName>
        <fullName evidence="2 3">Uncharacterized protein</fullName>
    </submittedName>
</protein>
<sequence>MQPEQLFLCLLGVGQVASLVELRSERLEKDLEKEILQNSVQFIKGKWTKCLRQQSGANGRAKRKTSMHISWMLGHQVEMSVLENTKSFLVNQLLNCRSSLPKHVNHNAPEKDDMNEVRYDYEDRERLGEKVSARAVVLTKESYPTYRVHYDSPTRADSPRTVVMNGRSVSCGSVHSVANKTGFECIDLRVDDVFRLPNSDLCPPEYKPDEWRRLNEIHKRTFKFLDLQSFCQAFGKILGVGGFVKDVKVYTYL</sequence>
<proteinExistence type="predicted"/>
<feature type="chain" id="PRO_5008787945" evidence="1">
    <location>
        <begin position="19"/>
        <end position="253"/>
    </location>
</feature>
<evidence type="ECO:0000313" key="2">
    <source>
        <dbReference type="EMBL" id="ELU05144.1"/>
    </source>
</evidence>
<name>R7UF42_CAPTE</name>